<proteinExistence type="predicted"/>
<dbReference type="Proteomes" id="UP001283361">
    <property type="component" value="Unassembled WGS sequence"/>
</dbReference>
<protein>
    <submittedName>
        <fullName evidence="1">Uncharacterized protein</fullName>
    </submittedName>
</protein>
<keyword evidence="2" id="KW-1185">Reference proteome</keyword>
<dbReference type="EMBL" id="JAWDGP010000590">
    <property type="protein sequence ID" value="KAK3799247.1"/>
    <property type="molecule type" value="Genomic_DNA"/>
</dbReference>
<accession>A0AAE1E9W8</accession>
<comment type="caution">
    <text evidence="1">The sequence shown here is derived from an EMBL/GenBank/DDBJ whole genome shotgun (WGS) entry which is preliminary data.</text>
</comment>
<gene>
    <name evidence="1" type="ORF">RRG08_054373</name>
</gene>
<evidence type="ECO:0000313" key="1">
    <source>
        <dbReference type="EMBL" id="KAK3799247.1"/>
    </source>
</evidence>
<reference evidence="1" key="1">
    <citation type="journal article" date="2023" name="G3 (Bethesda)">
        <title>A reference genome for the long-term kleptoplast-retaining sea slug Elysia crispata morphotype clarki.</title>
        <authorList>
            <person name="Eastman K.E."/>
            <person name="Pendleton A.L."/>
            <person name="Shaikh M.A."/>
            <person name="Suttiyut T."/>
            <person name="Ogas R."/>
            <person name="Tomko P."/>
            <person name="Gavelis G."/>
            <person name="Widhalm J.R."/>
            <person name="Wisecaver J.H."/>
        </authorList>
    </citation>
    <scope>NUCLEOTIDE SEQUENCE</scope>
    <source>
        <strain evidence="1">ECLA1</strain>
    </source>
</reference>
<evidence type="ECO:0000313" key="2">
    <source>
        <dbReference type="Proteomes" id="UP001283361"/>
    </source>
</evidence>
<sequence>MKEKRRRTAYQTPKALRNISPLTRNRPMSVSSVPRHYVCEKRRISCLFIFNTKDNSTTKNRQGYAVAALYARNNLLRRFKAFNGRSAVVRVAGGVMF</sequence>
<name>A0AAE1E9W8_9GAST</name>
<dbReference type="AlphaFoldDB" id="A0AAE1E9W8"/>
<organism evidence="1 2">
    <name type="scientific">Elysia crispata</name>
    <name type="common">lettuce slug</name>
    <dbReference type="NCBI Taxonomy" id="231223"/>
    <lineage>
        <taxon>Eukaryota</taxon>
        <taxon>Metazoa</taxon>
        <taxon>Spiralia</taxon>
        <taxon>Lophotrochozoa</taxon>
        <taxon>Mollusca</taxon>
        <taxon>Gastropoda</taxon>
        <taxon>Heterobranchia</taxon>
        <taxon>Euthyneura</taxon>
        <taxon>Panpulmonata</taxon>
        <taxon>Sacoglossa</taxon>
        <taxon>Placobranchoidea</taxon>
        <taxon>Plakobranchidae</taxon>
        <taxon>Elysia</taxon>
    </lineage>
</organism>